<evidence type="ECO:0000313" key="1">
    <source>
        <dbReference type="EMBL" id="AYG63079.1"/>
    </source>
</evidence>
<accession>A0A387FWQ4</accession>
<dbReference type="EMBL" id="CP032695">
    <property type="protein sequence ID" value="AYG63079.1"/>
    <property type="molecule type" value="Genomic_DNA"/>
</dbReference>
<sequence>MIARKKWSVSFDGKPPILSRYPIVFSGIARRLRIPEMPFPGGPDRDGMDGRAMVQEDIGRDCLRP</sequence>
<dbReference type="KEGG" id="rjg:CCGE525_30740"/>
<gene>
    <name evidence="1" type="ORF">CCGE525_30740</name>
</gene>
<dbReference type="Proteomes" id="UP000282195">
    <property type="component" value="Plasmid pRCCGE525c"/>
</dbReference>
<organism evidence="1 2">
    <name type="scientific">Rhizobium jaguaris</name>
    <dbReference type="NCBI Taxonomy" id="1312183"/>
    <lineage>
        <taxon>Bacteria</taxon>
        <taxon>Pseudomonadati</taxon>
        <taxon>Pseudomonadota</taxon>
        <taxon>Alphaproteobacteria</taxon>
        <taxon>Hyphomicrobiales</taxon>
        <taxon>Rhizobiaceae</taxon>
        <taxon>Rhizobium/Agrobacterium group</taxon>
        <taxon>Rhizobium</taxon>
    </lineage>
</organism>
<dbReference type="AlphaFoldDB" id="A0A387FWQ4"/>
<reference evidence="1 2" key="1">
    <citation type="submission" date="2018-10" db="EMBL/GenBank/DDBJ databases">
        <title>Rhizobium etli, R. leguminosarum and a new Rhizobium genospecies from Phaseolus dumosus.</title>
        <authorList>
            <person name="Ramirez-Puebla S.T."/>
            <person name="Rogel-Hernandez M.A."/>
            <person name="Guerrero G."/>
            <person name="Ormeno-Orrillo E."/>
            <person name="Martinez-Romero J.C."/>
            <person name="Negrete-Yankelevich S."/>
            <person name="Martinez-Romero E."/>
        </authorList>
    </citation>
    <scope>NUCLEOTIDE SEQUENCE [LARGE SCALE GENOMIC DNA]</scope>
    <source>
        <strain evidence="1 2">CCGE525</strain>
        <plasmid evidence="2">prccge525c</plasmid>
    </source>
</reference>
<keyword evidence="2" id="KW-1185">Reference proteome</keyword>
<name>A0A387FWQ4_9HYPH</name>
<evidence type="ECO:0000313" key="2">
    <source>
        <dbReference type="Proteomes" id="UP000282195"/>
    </source>
</evidence>
<proteinExistence type="predicted"/>
<geneLocation type="plasmid" evidence="2">
    <name>prccge525c</name>
</geneLocation>
<protein>
    <submittedName>
        <fullName evidence="1">Uncharacterized protein</fullName>
    </submittedName>
</protein>
<keyword evidence="1" id="KW-0614">Plasmid</keyword>